<evidence type="ECO:0000256" key="3">
    <source>
        <dbReference type="ARBA" id="ARBA00022452"/>
    </source>
</evidence>
<dbReference type="InterPro" id="IPR005017">
    <property type="entry name" value="OMPP1/FadL/TodX"/>
</dbReference>
<keyword evidence="7" id="KW-0998">Cell outer membrane</keyword>
<dbReference type="PANTHER" id="PTHR35093">
    <property type="entry name" value="OUTER MEMBRANE PROTEIN NMB0088-RELATED"/>
    <property type="match status" value="1"/>
</dbReference>
<dbReference type="Gene3D" id="2.40.160.60">
    <property type="entry name" value="Outer membrane protein transport protein (OMPP1/FadL/TodX)"/>
    <property type="match status" value="1"/>
</dbReference>
<sequence length="505" mass="56332">MKKIFTIAIATLAIASIQAQDINDALRYGQTDLNGTARFRAMGGAFGALGGDFSSLNVNPAGSVIFANNQISLTLSNFNIKNNSNYFGNKTSENNNSFDLNQAGAAFIFENGSAKSDWKKFAVAVNYENAKNLDNSIFSSGTNIGSSIDKYFLSYANGVPFGNIDNFYFDELYFNEQQAYLGYNSYIIDPNNSADPNNVDYYTNIAGGGNYYQENAIESTGYNGKLTFNASTQYKDKFSFGINLNSHFLDYKQSTSFFEANDNPKYAIGSTVDRVRFNNQLYTYGTGFSFNIGTIFKPTKEVRLGLAYESPTWYKLTDELSQQVVTSGYGLNPAQDNTLYSTQVTDPNVTMIFQPYKLQTPGKWTGSFAYIFGKRGLISVDYSMKDYNKMEYRPKNDYPNENKAMSNLLTSSSEVRVGTEYKIKKLSLRGGYRWEQSPYKNGNAIGDLTGYSGGLGYNFGSTKVDLAYAHAKRNYNLQFFSQGLVDPARIENITDNVTLTFVFEL</sequence>
<organism evidence="8 9">
    <name type="scientific">Flavobacterium chungnamense</name>
    <dbReference type="NCBI Taxonomy" id="706182"/>
    <lineage>
        <taxon>Bacteria</taxon>
        <taxon>Pseudomonadati</taxon>
        <taxon>Bacteroidota</taxon>
        <taxon>Flavobacteriia</taxon>
        <taxon>Flavobacteriales</taxon>
        <taxon>Flavobacteriaceae</taxon>
        <taxon>Flavobacterium</taxon>
    </lineage>
</organism>
<dbReference type="Pfam" id="PF03349">
    <property type="entry name" value="Toluene_X"/>
    <property type="match status" value="1"/>
</dbReference>
<dbReference type="EMBL" id="BAABCS010000030">
    <property type="protein sequence ID" value="GAA4058789.1"/>
    <property type="molecule type" value="Genomic_DNA"/>
</dbReference>
<proteinExistence type="inferred from homology"/>
<comment type="caution">
    <text evidence="8">The sequence shown here is derived from an EMBL/GenBank/DDBJ whole genome shotgun (WGS) entry which is preliminary data.</text>
</comment>
<accession>A0ABP7V5R3</accession>
<evidence type="ECO:0000256" key="1">
    <source>
        <dbReference type="ARBA" id="ARBA00004571"/>
    </source>
</evidence>
<evidence type="ECO:0000313" key="8">
    <source>
        <dbReference type="EMBL" id="GAA4058789.1"/>
    </source>
</evidence>
<dbReference type="SUPFAM" id="SSF56935">
    <property type="entry name" value="Porins"/>
    <property type="match status" value="1"/>
</dbReference>
<comment type="subcellular location">
    <subcellularLocation>
        <location evidence="1">Cell outer membrane</location>
        <topology evidence="1">Multi-pass membrane protein</topology>
    </subcellularLocation>
</comment>
<reference evidence="9" key="1">
    <citation type="journal article" date="2019" name="Int. J. Syst. Evol. Microbiol.">
        <title>The Global Catalogue of Microorganisms (GCM) 10K type strain sequencing project: providing services to taxonomists for standard genome sequencing and annotation.</title>
        <authorList>
            <consortium name="The Broad Institute Genomics Platform"/>
            <consortium name="The Broad Institute Genome Sequencing Center for Infectious Disease"/>
            <person name="Wu L."/>
            <person name="Ma J."/>
        </authorList>
    </citation>
    <scope>NUCLEOTIDE SEQUENCE [LARGE SCALE GENOMIC DNA]</scope>
    <source>
        <strain evidence="9">JCM 17068</strain>
    </source>
</reference>
<evidence type="ECO:0000256" key="6">
    <source>
        <dbReference type="ARBA" id="ARBA00023136"/>
    </source>
</evidence>
<dbReference type="PANTHER" id="PTHR35093:SF8">
    <property type="entry name" value="OUTER MEMBRANE PROTEIN NMB0088-RELATED"/>
    <property type="match status" value="1"/>
</dbReference>
<name>A0ABP7V5R3_9FLAO</name>
<protein>
    <submittedName>
        <fullName evidence="8">Outer membrane protein transport protein</fullName>
    </submittedName>
</protein>
<evidence type="ECO:0000256" key="4">
    <source>
        <dbReference type="ARBA" id="ARBA00022692"/>
    </source>
</evidence>
<dbReference type="RefSeq" id="WP_345095535.1">
    <property type="nucleotide sequence ID" value="NZ_BAABCS010000030.1"/>
</dbReference>
<evidence type="ECO:0000313" key="9">
    <source>
        <dbReference type="Proteomes" id="UP001500426"/>
    </source>
</evidence>
<keyword evidence="3" id="KW-1134">Transmembrane beta strand</keyword>
<keyword evidence="4" id="KW-0812">Transmembrane</keyword>
<keyword evidence="9" id="KW-1185">Reference proteome</keyword>
<evidence type="ECO:0000256" key="7">
    <source>
        <dbReference type="ARBA" id="ARBA00023237"/>
    </source>
</evidence>
<evidence type="ECO:0000256" key="5">
    <source>
        <dbReference type="ARBA" id="ARBA00022729"/>
    </source>
</evidence>
<evidence type="ECO:0000256" key="2">
    <source>
        <dbReference type="ARBA" id="ARBA00008163"/>
    </source>
</evidence>
<gene>
    <name evidence="8" type="ORF">GCM10022388_26930</name>
</gene>
<keyword evidence="5" id="KW-0732">Signal</keyword>
<dbReference type="Proteomes" id="UP001500426">
    <property type="component" value="Unassembled WGS sequence"/>
</dbReference>
<comment type="similarity">
    <text evidence="2">Belongs to the OmpP1/FadL family.</text>
</comment>
<keyword evidence="6" id="KW-0472">Membrane</keyword>